<evidence type="ECO:0000313" key="3">
    <source>
        <dbReference type="Proteomes" id="UP000028582"/>
    </source>
</evidence>
<reference evidence="2 3" key="1">
    <citation type="submission" date="2013-11" db="EMBL/GenBank/DDBJ databases">
        <title>The Genome Sequence of Phytophthora parasitica P1976.</title>
        <authorList>
            <consortium name="The Broad Institute Genomics Platform"/>
            <person name="Russ C."/>
            <person name="Tyler B."/>
            <person name="Panabieres F."/>
            <person name="Shan W."/>
            <person name="Tripathy S."/>
            <person name="Grunwald N."/>
            <person name="Machado M."/>
            <person name="Johnson C.S."/>
            <person name="Walker B."/>
            <person name="Young S."/>
            <person name="Zeng Q."/>
            <person name="Gargeya S."/>
            <person name="Fitzgerald M."/>
            <person name="Haas B."/>
            <person name="Abouelleil A."/>
            <person name="Allen A.W."/>
            <person name="Alvarado L."/>
            <person name="Arachchi H.M."/>
            <person name="Berlin A.M."/>
            <person name="Chapman S.B."/>
            <person name="Gainer-Dewar J."/>
            <person name="Goldberg J."/>
            <person name="Griggs A."/>
            <person name="Gujja S."/>
            <person name="Hansen M."/>
            <person name="Howarth C."/>
            <person name="Imamovic A."/>
            <person name="Ireland A."/>
            <person name="Larimer J."/>
            <person name="McCowan C."/>
            <person name="Murphy C."/>
            <person name="Pearson M."/>
            <person name="Poon T.W."/>
            <person name="Priest M."/>
            <person name="Roberts A."/>
            <person name="Saif S."/>
            <person name="Shea T."/>
            <person name="Sisk P."/>
            <person name="Sykes S."/>
            <person name="Wortman J."/>
            <person name="Nusbaum C."/>
            <person name="Birren B."/>
        </authorList>
    </citation>
    <scope>NUCLEOTIDE SEQUENCE [LARGE SCALE GENOMIC DNA]</scope>
    <source>
        <strain evidence="2 3">P1976</strain>
    </source>
</reference>
<evidence type="ECO:0000256" key="1">
    <source>
        <dbReference type="SAM" id="MobiDB-lite"/>
    </source>
</evidence>
<dbReference type="AlphaFoldDB" id="A0A080ZU18"/>
<protein>
    <submittedName>
        <fullName evidence="2">Uncharacterized protein</fullName>
    </submittedName>
</protein>
<comment type="caution">
    <text evidence="2">The sequence shown here is derived from an EMBL/GenBank/DDBJ whole genome shotgun (WGS) entry which is preliminary data.</text>
</comment>
<feature type="compositionally biased region" description="Basic residues" evidence="1">
    <location>
        <begin position="69"/>
        <end position="78"/>
    </location>
</feature>
<accession>A0A080ZU18</accession>
<name>A0A080ZU18_PHYNI</name>
<gene>
    <name evidence="2" type="ORF">F444_13370</name>
</gene>
<dbReference type="Proteomes" id="UP000028582">
    <property type="component" value="Unassembled WGS sequence"/>
</dbReference>
<evidence type="ECO:0000313" key="2">
    <source>
        <dbReference type="EMBL" id="ETO70129.1"/>
    </source>
</evidence>
<sequence>MGDSTSMPDCAILDEDALLDIIEDVWGDQTLPGSPLAYVAVLDEQLTTMGKNAITFSSTDQEQEPKPDKPKKKRRRDRNRPWHEIARLESESSELERELQTLMASASKRALGALHSRNINAQLKTMLKENIEDIRHLEQYLLHQLDELGRDFPNPLMMTRVLPFDVQDNSIFWDMARSVDDQYKDLDRVIRRAELGDMTSEMVESYVSRTKSVYTGGQLADMLKFRAQLLTPFKRNTLEKALWGGVESGGGVTLRQDQNNCDIVLPVDVSSRVAVQKYEISIDNYTCTMRMVMKEFIENHRVVQVWKMLAEWQKVGAVHNVKTHEYGWGYLQPVGEKTTLSVGCILVTPTIDGLFPRDSCESIKSLTNTYQKMVLSRLQQLENQTMDQLVREKSSAAFGGSSYQVLS</sequence>
<organism evidence="2 3">
    <name type="scientific">Phytophthora nicotianae P1976</name>
    <dbReference type="NCBI Taxonomy" id="1317066"/>
    <lineage>
        <taxon>Eukaryota</taxon>
        <taxon>Sar</taxon>
        <taxon>Stramenopiles</taxon>
        <taxon>Oomycota</taxon>
        <taxon>Peronosporomycetes</taxon>
        <taxon>Peronosporales</taxon>
        <taxon>Peronosporaceae</taxon>
        <taxon>Phytophthora</taxon>
    </lineage>
</organism>
<dbReference type="OrthoDB" id="126268at2759"/>
<proteinExistence type="predicted"/>
<feature type="region of interest" description="Disordered" evidence="1">
    <location>
        <begin position="54"/>
        <end position="81"/>
    </location>
</feature>
<dbReference type="EMBL" id="ANJA01002410">
    <property type="protein sequence ID" value="ETO70129.1"/>
    <property type="molecule type" value="Genomic_DNA"/>
</dbReference>